<comment type="similarity">
    <text evidence="1">Belongs to the RAPsyn family.</text>
</comment>
<dbReference type="SMART" id="SM00184">
    <property type="entry name" value="RING"/>
    <property type="match status" value="1"/>
</dbReference>
<dbReference type="PROSITE" id="PS50005">
    <property type="entry name" value="TPR"/>
    <property type="match status" value="1"/>
</dbReference>
<keyword evidence="4 7" id="KW-0863">Zinc-finger</keyword>
<evidence type="ECO:0000313" key="12">
    <source>
        <dbReference type="Proteomes" id="UP001286313"/>
    </source>
</evidence>
<evidence type="ECO:0000256" key="3">
    <source>
        <dbReference type="ARBA" id="ARBA00022737"/>
    </source>
</evidence>
<name>A0AAE1FGY7_PETCI</name>
<evidence type="ECO:0000256" key="9">
    <source>
        <dbReference type="SAM" id="MobiDB-lite"/>
    </source>
</evidence>
<comment type="caution">
    <text evidence="11">The sequence shown here is derived from an EMBL/GenBank/DDBJ whole genome shotgun (WGS) entry which is preliminary data.</text>
</comment>
<dbReference type="InterPro" id="IPR019568">
    <property type="entry name" value="Rapsyn_myristoylation/link_N"/>
</dbReference>
<keyword evidence="2" id="KW-0479">Metal-binding</keyword>
<dbReference type="Pfam" id="PF13639">
    <property type="entry name" value="zf-RING_2"/>
    <property type="match status" value="1"/>
</dbReference>
<evidence type="ECO:0000256" key="2">
    <source>
        <dbReference type="ARBA" id="ARBA00022723"/>
    </source>
</evidence>
<protein>
    <recommendedName>
        <fullName evidence="10">RING-type domain-containing protein</fullName>
    </recommendedName>
</protein>
<dbReference type="InterPro" id="IPR052480">
    <property type="entry name" value="RAPsyn"/>
</dbReference>
<accession>A0AAE1FGY7</accession>
<dbReference type="GO" id="GO:0031594">
    <property type="term" value="C:neuromuscular junction"/>
    <property type="evidence" value="ECO:0007669"/>
    <property type="project" value="TreeGrafter"/>
</dbReference>
<sequence>SCSASCPPTVPATPTRSPRPPHRPIGAPLAPPPPPPASTHGQDRQLGGSLSGVGGLGGSGFQCECLEDRPLDRWEPGVFDMWCASCTKKRRESAAWSTLELSLPPHQLSSSALLPETPDSEGPGGGGLGGGGLEMCGVELRGRQPPPPSVWDCLVSCHDKLGQRLARKRVEQGVRLYNQQKHLAAVKKWKQALRRINKDNDRFITLGYLSQAHLDWGRYREMLDFGFQQLDIANEMDSPMLRAEAYLTIARANERLGNLEKAVSYCRHSLYNQCDQSRTTGYVQLTLGNTYLVYSSFSKAIEHFDLALKVSRSIHDTALELQVYCGLGHAFCLLQDYEKSLSFSAKAFELSKTFHIIDLNSKYQRLSLVTLATPLRKLGRLPEAKDCCQDALKLALTAGDRPTHARCLSILADIHRQCLDVQRAYKRYEASMQLMVHLEDRTGQLLALNGMAKTLGLMRRQSKICDCRPLEINNKVIDLASSLCCKLIMRSAHLRLAELYRILNDEENDALQCRLAACLTEEMELTCGVCGDRYGDQGGNSLDALPCSHIFHAKCVRDLMNSADRKKKKRNCPDCRRSLNSRLMLICYDELKAAYADGRGPPSATTFPRYHHSPCSDDQPL</sequence>
<dbReference type="Proteomes" id="UP001286313">
    <property type="component" value="Unassembled WGS sequence"/>
</dbReference>
<evidence type="ECO:0000256" key="1">
    <source>
        <dbReference type="ARBA" id="ARBA00007295"/>
    </source>
</evidence>
<keyword evidence="5 8" id="KW-0802">TPR repeat</keyword>
<dbReference type="SMART" id="SM00028">
    <property type="entry name" value="TPR"/>
    <property type="match status" value="6"/>
</dbReference>
<dbReference type="PANTHER" id="PTHR46574:SF1">
    <property type="entry name" value="43 KDA RECEPTOR-ASSOCIATED PROTEIN OF THE SYNAPSE"/>
    <property type="match status" value="1"/>
</dbReference>
<dbReference type="EMBL" id="JAWQEG010002253">
    <property type="protein sequence ID" value="KAK3873185.1"/>
    <property type="molecule type" value="Genomic_DNA"/>
</dbReference>
<dbReference type="InterPro" id="IPR001237">
    <property type="entry name" value="Postsynaptic"/>
</dbReference>
<dbReference type="InterPro" id="IPR001841">
    <property type="entry name" value="Znf_RING"/>
</dbReference>
<feature type="non-terminal residue" evidence="11">
    <location>
        <position position="1"/>
    </location>
</feature>
<feature type="domain" description="RING-type" evidence="10">
    <location>
        <begin position="527"/>
        <end position="576"/>
    </location>
</feature>
<dbReference type="PANTHER" id="PTHR46574">
    <property type="entry name" value="43 KDA RECEPTOR-ASSOCIATED PROTEIN OF THE SYNAPSE"/>
    <property type="match status" value="1"/>
</dbReference>
<evidence type="ECO:0000256" key="7">
    <source>
        <dbReference type="PROSITE-ProRule" id="PRU00175"/>
    </source>
</evidence>
<evidence type="ECO:0000256" key="4">
    <source>
        <dbReference type="ARBA" id="ARBA00022771"/>
    </source>
</evidence>
<dbReference type="InterPro" id="IPR011990">
    <property type="entry name" value="TPR-like_helical_dom_sf"/>
</dbReference>
<dbReference type="Pfam" id="PF10579">
    <property type="entry name" value="Rapsyn_N"/>
    <property type="match status" value="1"/>
</dbReference>
<dbReference type="GO" id="GO:0033130">
    <property type="term" value="F:acetylcholine receptor binding"/>
    <property type="evidence" value="ECO:0007669"/>
    <property type="project" value="InterPro"/>
</dbReference>
<evidence type="ECO:0000256" key="6">
    <source>
        <dbReference type="ARBA" id="ARBA00022833"/>
    </source>
</evidence>
<evidence type="ECO:0000259" key="10">
    <source>
        <dbReference type="PROSITE" id="PS50089"/>
    </source>
</evidence>
<dbReference type="Gene3D" id="1.25.40.10">
    <property type="entry name" value="Tetratricopeptide repeat domain"/>
    <property type="match status" value="2"/>
</dbReference>
<feature type="region of interest" description="Disordered" evidence="9">
    <location>
        <begin position="109"/>
        <end position="129"/>
    </location>
</feature>
<dbReference type="InterPro" id="IPR013083">
    <property type="entry name" value="Znf_RING/FYVE/PHD"/>
</dbReference>
<reference evidence="11" key="1">
    <citation type="submission" date="2023-10" db="EMBL/GenBank/DDBJ databases">
        <title>Genome assemblies of two species of porcelain crab, Petrolisthes cinctipes and Petrolisthes manimaculis (Anomura: Porcellanidae).</title>
        <authorList>
            <person name="Angst P."/>
        </authorList>
    </citation>
    <scope>NUCLEOTIDE SEQUENCE</scope>
    <source>
        <strain evidence="11">PB745_01</strain>
        <tissue evidence="11">Gill</tissue>
    </source>
</reference>
<proteinExistence type="inferred from homology"/>
<dbReference type="GO" id="GO:0043495">
    <property type="term" value="F:protein-membrane adaptor activity"/>
    <property type="evidence" value="ECO:0007669"/>
    <property type="project" value="InterPro"/>
</dbReference>
<dbReference type="GO" id="GO:0007271">
    <property type="term" value="P:synaptic transmission, cholinergic"/>
    <property type="evidence" value="ECO:0007669"/>
    <property type="project" value="TreeGrafter"/>
</dbReference>
<dbReference type="Pfam" id="PF13181">
    <property type="entry name" value="TPR_8"/>
    <property type="match status" value="1"/>
</dbReference>
<dbReference type="Gene3D" id="3.30.40.10">
    <property type="entry name" value="Zinc/RING finger domain, C3HC4 (zinc finger)"/>
    <property type="match status" value="1"/>
</dbReference>
<gene>
    <name evidence="11" type="ORF">Pcinc_021784</name>
</gene>
<dbReference type="PROSITE" id="PS50089">
    <property type="entry name" value="ZF_RING_2"/>
    <property type="match status" value="1"/>
</dbReference>
<dbReference type="GO" id="GO:0008270">
    <property type="term" value="F:zinc ion binding"/>
    <property type="evidence" value="ECO:0007669"/>
    <property type="project" value="UniProtKB-KW"/>
</dbReference>
<dbReference type="GO" id="GO:0005737">
    <property type="term" value="C:cytoplasm"/>
    <property type="evidence" value="ECO:0007669"/>
    <property type="project" value="UniProtKB-ARBA"/>
</dbReference>
<dbReference type="PRINTS" id="PR00217">
    <property type="entry name" value="POSTSYNAPTIC"/>
</dbReference>
<dbReference type="GO" id="GO:1900075">
    <property type="term" value="P:positive regulation of neuromuscular synaptic transmission"/>
    <property type="evidence" value="ECO:0007669"/>
    <property type="project" value="TreeGrafter"/>
</dbReference>
<organism evidence="11 12">
    <name type="scientific">Petrolisthes cinctipes</name>
    <name type="common">Flat porcelain crab</name>
    <dbReference type="NCBI Taxonomy" id="88211"/>
    <lineage>
        <taxon>Eukaryota</taxon>
        <taxon>Metazoa</taxon>
        <taxon>Ecdysozoa</taxon>
        <taxon>Arthropoda</taxon>
        <taxon>Crustacea</taxon>
        <taxon>Multicrustacea</taxon>
        <taxon>Malacostraca</taxon>
        <taxon>Eumalacostraca</taxon>
        <taxon>Eucarida</taxon>
        <taxon>Decapoda</taxon>
        <taxon>Pleocyemata</taxon>
        <taxon>Anomura</taxon>
        <taxon>Galatheoidea</taxon>
        <taxon>Porcellanidae</taxon>
        <taxon>Petrolisthes</taxon>
    </lineage>
</organism>
<evidence type="ECO:0000256" key="8">
    <source>
        <dbReference type="PROSITE-ProRule" id="PRU00339"/>
    </source>
</evidence>
<keyword evidence="6" id="KW-0862">Zinc</keyword>
<feature type="region of interest" description="Disordered" evidence="9">
    <location>
        <begin position="1"/>
        <end position="53"/>
    </location>
</feature>
<keyword evidence="3" id="KW-0677">Repeat</keyword>
<feature type="repeat" description="TPR" evidence="8">
    <location>
        <begin position="281"/>
        <end position="314"/>
    </location>
</feature>
<dbReference type="AlphaFoldDB" id="A0AAE1FGY7"/>
<evidence type="ECO:0000313" key="11">
    <source>
        <dbReference type="EMBL" id="KAK3873185.1"/>
    </source>
</evidence>
<dbReference type="SUPFAM" id="SSF48452">
    <property type="entry name" value="TPR-like"/>
    <property type="match status" value="2"/>
</dbReference>
<dbReference type="GO" id="GO:0005886">
    <property type="term" value="C:plasma membrane"/>
    <property type="evidence" value="ECO:0007669"/>
    <property type="project" value="TreeGrafter"/>
</dbReference>
<keyword evidence="12" id="KW-1185">Reference proteome</keyword>
<dbReference type="SUPFAM" id="SSF57850">
    <property type="entry name" value="RING/U-box"/>
    <property type="match status" value="1"/>
</dbReference>
<evidence type="ECO:0000256" key="5">
    <source>
        <dbReference type="ARBA" id="ARBA00022803"/>
    </source>
</evidence>
<dbReference type="InterPro" id="IPR019734">
    <property type="entry name" value="TPR_rpt"/>
</dbReference>